<proteinExistence type="predicted"/>
<dbReference type="Gene3D" id="1.10.357.10">
    <property type="entry name" value="Tetracycline Repressor, domain 2"/>
    <property type="match status" value="1"/>
</dbReference>
<dbReference type="RefSeq" id="WP_220560733.1">
    <property type="nucleotide sequence ID" value="NZ_CP074133.1"/>
</dbReference>
<evidence type="ECO:0000256" key="2">
    <source>
        <dbReference type="PROSITE-ProRule" id="PRU00335"/>
    </source>
</evidence>
<feature type="DNA-binding region" description="H-T-H motif" evidence="2">
    <location>
        <begin position="30"/>
        <end position="49"/>
    </location>
</feature>
<evidence type="ECO:0000313" key="5">
    <source>
        <dbReference type="Proteomes" id="UP000676079"/>
    </source>
</evidence>
<dbReference type="EMBL" id="CP074133">
    <property type="protein sequence ID" value="QUX25218.1"/>
    <property type="molecule type" value="Genomic_DNA"/>
</dbReference>
<keyword evidence="5" id="KW-1185">Reference proteome</keyword>
<dbReference type="Pfam" id="PF00440">
    <property type="entry name" value="TetR_N"/>
    <property type="match status" value="1"/>
</dbReference>
<sequence>MPRTADPERRREVLDAVIAELARIGAADFSLRDLARGLGQSTRVLTHHFSGKEALLVAVLERLDEVQHAALRATPGWDDPGVPVGDIVRDTWRRTLAEPEIAVTRLIREIEGLAAAGRLPVEVPGFVRGRAAFVASCLALRGLPAAEALRTATLLNAAFSGLETDLLTTGDRDRAEAALEDLCAWVDARATPRG</sequence>
<dbReference type="PROSITE" id="PS50977">
    <property type="entry name" value="HTH_TETR_2"/>
    <property type="match status" value="1"/>
</dbReference>
<dbReference type="InterPro" id="IPR001647">
    <property type="entry name" value="HTH_TetR"/>
</dbReference>
<accession>A0ABX8BTN2</accession>
<evidence type="ECO:0000256" key="1">
    <source>
        <dbReference type="ARBA" id="ARBA00023125"/>
    </source>
</evidence>
<organism evidence="4 5">
    <name type="scientific">Nocardiopsis changdeensis</name>
    <dbReference type="NCBI Taxonomy" id="2831969"/>
    <lineage>
        <taxon>Bacteria</taxon>
        <taxon>Bacillati</taxon>
        <taxon>Actinomycetota</taxon>
        <taxon>Actinomycetes</taxon>
        <taxon>Streptosporangiales</taxon>
        <taxon>Nocardiopsidaceae</taxon>
        <taxon>Nocardiopsis</taxon>
    </lineage>
</organism>
<name>A0ABX8BTN2_9ACTN</name>
<evidence type="ECO:0000313" key="4">
    <source>
        <dbReference type="EMBL" id="QUX25218.1"/>
    </source>
</evidence>
<dbReference type="Proteomes" id="UP000676079">
    <property type="component" value="Chromosome"/>
</dbReference>
<protein>
    <submittedName>
        <fullName evidence="4">TetR/AcrR family transcriptional regulator</fullName>
    </submittedName>
</protein>
<keyword evidence="1 2" id="KW-0238">DNA-binding</keyword>
<dbReference type="InterPro" id="IPR009057">
    <property type="entry name" value="Homeodomain-like_sf"/>
</dbReference>
<gene>
    <name evidence="4" type="ORF">KGD84_13720</name>
</gene>
<feature type="domain" description="HTH tetR-type" evidence="3">
    <location>
        <begin position="7"/>
        <end position="67"/>
    </location>
</feature>
<evidence type="ECO:0000259" key="3">
    <source>
        <dbReference type="PROSITE" id="PS50977"/>
    </source>
</evidence>
<dbReference type="SUPFAM" id="SSF46689">
    <property type="entry name" value="Homeodomain-like"/>
    <property type="match status" value="1"/>
</dbReference>
<reference evidence="4 5" key="1">
    <citation type="submission" date="2021-05" db="EMBL/GenBank/DDBJ databases">
        <title>Direct Submission.</title>
        <authorList>
            <person name="Li K."/>
            <person name="Gao J."/>
        </authorList>
    </citation>
    <scope>NUCLEOTIDE SEQUENCE [LARGE SCALE GENOMIC DNA]</scope>
    <source>
        <strain evidence="4 5">Mg02</strain>
    </source>
</reference>